<comment type="caution">
    <text evidence="2">The sequence shown here is derived from an EMBL/GenBank/DDBJ whole genome shotgun (WGS) entry which is preliminary data.</text>
</comment>
<dbReference type="AlphaFoldDB" id="A0A422N0I2"/>
<dbReference type="EMBL" id="MKGL01000421">
    <property type="protein sequence ID" value="RNE98966.1"/>
    <property type="molecule type" value="Genomic_DNA"/>
</dbReference>
<sequence>MSVMRPSSERRPKSSVTTDLWRRVRSTDAKPWDSSIHTNGGGAVSASGTGRRKLAAVNTTAQGTPLRSSYSTVVANPAAALVASVPPMNEPQVELMSQLQDVVVRLSQSAVGEKQRLAHMQQRLDAYAALVREQDRMIDELRGMNIRLQKEKDALISFRQQSLNHDLQLMSNLENDGGIDEEVRRAYTKFEGQQSPYGASYNGSLGAMTPPCSRGFVHSLVAQLRDERRKRLEVEEQSSRMIGEQQVTIQRLEDRLRPQTVAPRSSLAARMEGSQAFYPKKASNEEDASNTPMHSYCTEAVCEPILSTTPHATNQDEVTSQVRPTVPIVPPIPLPDRNKEIVVLVSDPLRHAGSNEQEDAPNVDVSVAIHGTSYEEASAILSDIRKRHGL</sequence>
<dbReference type="OrthoDB" id="247073at2759"/>
<reference evidence="2 3" key="1">
    <citation type="journal article" date="2018" name="BMC Genomics">
        <title>Genomic comparison of Trypanosoma conorhini and Trypanosoma rangeli to Trypanosoma cruzi strains of high and low virulence.</title>
        <authorList>
            <person name="Bradwell K.R."/>
            <person name="Koparde V.N."/>
            <person name="Matveyev A.V."/>
            <person name="Serrano M.G."/>
            <person name="Alves J.M."/>
            <person name="Parikh H."/>
            <person name="Huang B."/>
            <person name="Lee V."/>
            <person name="Espinosa-Alvarez O."/>
            <person name="Ortiz P.A."/>
            <person name="Costa-Martins A.G."/>
            <person name="Teixeira M.M."/>
            <person name="Buck G.A."/>
        </authorList>
    </citation>
    <scope>NUCLEOTIDE SEQUENCE [LARGE SCALE GENOMIC DNA]</scope>
    <source>
        <strain evidence="2 3">AM80</strain>
    </source>
</reference>
<proteinExistence type="predicted"/>
<gene>
    <name evidence="2" type="ORF">TraAM80_08476</name>
</gene>
<organism evidence="2 3">
    <name type="scientific">Trypanosoma rangeli</name>
    <dbReference type="NCBI Taxonomy" id="5698"/>
    <lineage>
        <taxon>Eukaryota</taxon>
        <taxon>Discoba</taxon>
        <taxon>Euglenozoa</taxon>
        <taxon>Kinetoplastea</taxon>
        <taxon>Metakinetoplastina</taxon>
        <taxon>Trypanosomatida</taxon>
        <taxon>Trypanosomatidae</taxon>
        <taxon>Trypanosoma</taxon>
        <taxon>Herpetosoma</taxon>
    </lineage>
</organism>
<dbReference type="RefSeq" id="XP_029234930.1">
    <property type="nucleotide sequence ID" value="XM_029385226.1"/>
</dbReference>
<dbReference type="OMA" id="CMASEAS"/>
<keyword evidence="3" id="KW-1185">Reference proteome</keyword>
<protein>
    <submittedName>
        <fullName evidence="2">Uncharacterized protein</fullName>
    </submittedName>
</protein>
<accession>A0A422N0I2</accession>
<feature type="compositionally biased region" description="Basic and acidic residues" evidence="1">
    <location>
        <begin position="20"/>
        <end position="31"/>
    </location>
</feature>
<dbReference type="Proteomes" id="UP000283634">
    <property type="component" value="Unassembled WGS sequence"/>
</dbReference>
<evidence type="ECO:0000256" key="1">
    <source>
        <dbReference type="SAM" id="MobiDB-lite"/>
    </source>
</evidence>
<dbReference type="VEuPathDB" id="TriTrypDB:TRSC58_01885"/>
<evidence type="ECO:0000313" key="3">
    <source>
        <dbReference type="Proteomes" id="UP000283634"/>
    </source>
</evidence>
<name>A0A422N0I2_TRYRA</name>
<dbReference type="GeneID" id="40332409"/>
<feature type="region of interest" description="Disordered" evidence="1">
    <location>
        <begin position="1"/>
        <end position="49"/>
    </location>
</feature>
<evidence type="ECO:0000313" key="2">
    <source>
        <dbReference type="EMBL" id="RNE98966.1"/>
    </source>
</evidence>